<dbReference type="RefSeq" id="WP_249480959.1">
    <property type="nucleotide sequence ID" value="NZ_CP097218.1"/>
</dbReference>
<dbReference type="Gene3D" id="1.10.30.50">
    <property type="match status" value="1"/>
</dbReference>
<proteinExistence type="inferred from homology"/>
<feature type="region of interest" description="Disordered" evidence="2">
    <location>
        <begin position="244"/>
        <end position="268"/>
    </location>
</feature>
<feature type="domain" description="HNH nuclease" evidence="3">
    <location>
        <begin position="520"/>
        <end position="570"/>
    </location>
</feature>
<keyword evidence="4" id="KW-0255">Endonuclease</keyword>
<keyword evidence="4" id="KW-0378">Hydrolase</keyword>
<protein>
    <submittedName>
        <fullName evidence="4">HNH endonuclease</fullName>
    </submittedName>
</protein>
<dbReference type="Proteomes" id="UP001055868">
    <property type="component" value="Chromosome"/>
</dbReference>
<evidence type="ECO:0000256" key="1">
    <source>
        <dbReference type="ARBA" id="ARBA00023450"/>
    </source>
</evidence>
<dbReference type="InterPro" id="IPR002711">
    <property type="entry name" value="HNH"/>
</dbReference>
<dbReference type="Pfam" id="PF02720">
    <property type="entry name" value="DUF222"/>
    <property type="match status" value="1"/>
</dbReference>
<organism evidence="4 5">
    <name type="scientific">Brachybacterium kimchii</name>
    <dbReference type="NCBI Taxonomy" id="2942909"/>
    <lineage>
        <taxon>Bacteria</taxon>
        <taxon>Bacillati</taxon>
        <taxon>Actinomycetota</taxon>
        <taxon>Actinomycetes</taxon>
        <taxon>Micrococcales</taxon>
        <taxon>Dermabacteraceae</taxon>
        <taxon>Brachybacterium</taxon>
    </lineage>
</organism>
<sequence>MDDEDLGAHGATAPGTDGIAARPAAVPARPGASDASSRISLSADGAVLLRSASDGRTDDARTIDARAIDAGRIDAGTIDLRETTSAIADAALIGPAALEAADLSRVLVGIDEMRSALAALEMRTMSELDDAIRAQDVRAGLPVRDQGRRTTGEIQMASRISPAAASRRLRAGQRMTREMPRMFEALARGTMQADAGYAVGRSTGPVEPELRGHVDDVLAEHLPDLDGSTPARWSQEVGALAQKLDPRGGPERHRRAAKQRGVTVTPGAHGMGTVTAVLPGPDCAAIRRKLALAAESLQVQGDERTHGQLMADLFADTLLGRDETMDPVHFAINVVISERSLFTPTHGEPAVVEGYGLVEATQVRDHVLDQRFPERRTASGRPLAGSVHEQGAASGPEHVHGAVAADGTTGLGAGHDRQSPGTTPRRQTLDIIDIMRRDRGAPPLLTGEIAASGPPSRPAPVPPNPPSPAEARSTPSREQIEHDLARFEQQMGDSLRRVFTHPTTGELIAMDSRSRAFPEGLKLYMRLRDVSCVGPYCGAPIRHADHIRPVAEGGPTSVANGQGLCAHCNLTKEALGRVEHVPSADGSHHVTWTSRLGATATVTPPSLTGLAHDPAKILGSASARAGGGAVGDADPAACPDAVNPVRSRRHLRMLVEGEDLPARDPYADLSPEDEDRMTAAAFASFGPDDEVFEERGPEGRRFVDECEILEELDRLDALGRPDEDLGALRDSA</sequence>
<feature type="region of interest" description="Disordered" evidence="2">
    <location>
        <begin position="1"/>
        <end position="37"/>
    </location>
</feature>
<evidence type="ECO:0000313" key="5">
    <source>
        <dbReference type="Proteomes" id="UP001055868"/>
    </source>
</evidence>
<dbReference type="InterPro" id="IPR003615">
    <property type="entry name" value="HNH_nuc"/>
</dbReference>
<evidence type="ECO:0000313" key="4">
    <source>
        <dbReference type="EMBL" id="UQN31548.1"/>
    </source>
</evidence>
<evidence type="ECO:0000256" key="2">
    <source>
        <dbReference type="SAM" id="MobiDB-lite"/>
    </source>
</evidence>
<reference evidence="4" key="1">
    <citation type="submission" date="2022-05" db="EMBL/GenBank/DDBJ databases">
        <title>Genomic analysis of Brachybacterium sp. CBA3104.</title>
        <authorList>
            <person name="Roh S.W."/>
            <person name="Kim Y.B."/>
            <person name="Kim Y."/>
        </authorList>
    </citation>
    <scope>NUCLEOTIDE SEQUENCE</scope>
    <source>
        <strain evidence="4">CBA3104</strain>
    </source>
</reference>
<feature type="compositionally biased region" description="Low complexity" evidence="2">
    <location>
        <begin position="20"/>
        <end position="32"/>
    </location>
</feature>
<dbReference type="Pfam" id="PF01844">
    <property type="entry name" value="HNH"/>
    <property type="match status" value="1"/>
</dbReference>
<name>A0ABY4NAF5_9MICO</name>
<gene>
    <name evidence="4" type="ORF">M4486_09840</name>
</gene>
<accession>A0ABY4NAF5</accession>
<dbReference type="GO" id="GO:0004519">
    <property type="term" value="F:endonuclease activity"/>
    <property type="evidence" value="ECO:0007669"/>
    <property type="project" value="UniProtKB-KW"/>
</dbReference>
<keyword evidence="5" id="KW-1185">Reference proteome</keyword>
<comment type="similarity">
    <text evidence="1">Belongs to the Rv1128c/1148c/1588c/1702c/1945/3466 family.</text>
</comment>
<dbReference type="InterPro" id="IPR003870">
    <property type="entry name" value="DUF222"/>
</dbReference>
<feature type="compositionally biased region" description="Pro residues" evidence="2">
    <location>
        <begin position="455"/>
        <end position="468"/>
    </location>
</feature>
<keyword evidence="4" id="KW-0540">Nuclease</keyword>
<evidence type="ECO:0000259" key="3">
    <source>
        <dbReference type="SMART" id="SM00507"/>
    </source>
</evidence>
<dbReference type="EMBL" id="CP097218">
    <property type="protein sequence ID" value="UQN31548.1"/>
    <property type="molecule type" value="Genomic_DNA"/>
</dbReference>
<dbReference type="CDD" id="cd00085">
    <property type="entry name" value="HNHc"/>
    <property type="match status" value="1"/>
</dbReference>
<feature type="region of interest" description="Disordered" evidence="2">
    <location>
        <begin position="372"/>
        <end position="477"/>
    </location>
</feature>
<dbReference type="SMART" id="SM00507">
    <property type="entry name" value="HNHc"/>
    <property type="match status" value="1"/>
</dbReference>